<feature type="domain" description="Oxidoreductase acuF-like C2H2 type zinc-finger" evidence="3">
    <location>
        <begin position="324"/>
        <end position="352"/>
    </location>
</feature>
<feature type="compositionally biased region" description="Basic and acidic residues" evidence="1">
    <location>
        <begin position="819"/>
        <end position="828"/>
    </location>
</feature>
<dbReference type="Pfam" id="PF26082">
    <property type="entry name" value="zf-C2H2_AcuF"/>
    <property type="match status" value="1"/>
</dbReference>
<feature type="compositionally biased region" description="Basic and acidic residues" evidence="1">
    <location>
        <begin position="478"/>
        <end position="490"/>
    </location>
</feature>
<dbReference type="PANTHER" id="PTHR35391">
    <property type="entry name" value="C2H2-TYPE DOMAIN-CONTAINING PROTEIN-RELATED"/>
    <property type="match status" value="1"/>
</dbReference>
<accession>A0ABR4C032</accession>
<comment type="caution">
    <text evidence="4">The sequence shown here is derived from an EMBL/GenBank/DDBJ whole genome shotgun (WGS) entry which is preliminary data.</text>
</comment>
<feature type="region of interest" description="Disordered" evidence="1">
    <location>
        <begin position="925"/>
        <end position="993"/>
    </location>
</feature>
<evidence type="ECO:0000259" key="3">
    <source>
        <dbReference type="Pfam" id="PF26082"/>
    </source>
</evidence>
<evidence type="ECO:0008006" key="6">
    <source>
        <dbReference type="Google" id="ProtNLM"/>
    </source>
</evidence>
<feature type="region of interest" description="Disordered" evidence="1">
    <location>
        <begin position="467"/>
        <end position="490"/>
    </location>
</feature>
<evidence type="ECO:0000256" key="1">
    <source>
        <dbReference type="SAM" id="MobiDB-lite"/>
    </source>
</evidence>
<feature type="compositionally biased region" description="Basic and acidic residues" evidence="1">
    <location>
        <begin position="588"/>
        <end position="599"/>
    </location>
</feature>
<feature type="compositionally biased region" description="Polar residues" evidence="1">
    <location>
        <begin position="607"/>
        <end position="623"/>
    </location>
</feature>
<sequence>MDIPLTIFDESRAITKLFGDLQSQLQGVGEEDMRTMQLTREVVESWLQEPCLYFKAWATSIAALHRPQLRSSLDFRLQDSQHIKDQILTLLSTLNDSLIEAQSIICQAQINEWWEEEEPPITQIEIQPDGTLKKIAPRNIPQSQAHETCSLNEILSSAQGTVSSLLRLSITIRASPVRNDYSKADSRYDMSAFWDIQHVQEKHGNAKYSQPWLLEKLGKAITLRRKYLKYREDHNHKILSRNEGLVSDGHTIALTANHTLPSTVATGVAASNQPILNKDYIELEETAGSQTTYDPTLYDGEGTTTLTVPKPPEWAFEGILFDYGNPFICPYCFTEQNCKDRISWKKHVFRDLKPQHEWFLHEIQKHRREWVCQFCQCPPFKSSSAIRNHLLAKHSSIVTKEDLPEIITLSEEPVNRSTVADCHLCDDWANTFDGSQHGDLQKLRKHLGRHLQQLALFALPRAEIDEDDSAEDGEIEDDPSHNSKGTQEREISVEEAEILNQRFADVASTLNISQFISDISESKSRTEEPHSWGELADWGLDDEEAEQDEEPKVKMEHLPSPAVEEDAGWGSPPTGKKDTEGNEGAKSIVDELPKVEEPISKLAASQYAPTDNPTLLKSTQQANPEFFEKMQKLLEEEKTSKSANTAAGTKPEDEETASKKDDKGKQKADTIADFAKENRQDTDERVAIGGLPDWENNLEEKRGASDIEDLELIAKIAELRVEENAGDKNDKGKAKEDTTVEFTTDDKESIRIKAAREAAVETTRTLAEEKAAWEKRLKEEIENAKKAAEAVKKKAEEKAAQDKAKTDADAELAKFKEEAAEAKKEANKALDNLKTPPPRDDRKPIRFKDAVGRKFSFPFHLCATWAGMEELIKNAFEHVETFGPLVQNGHYDLIGPNGEIILPQVWEATIQPDWSITMHMWPFPEPNPHKAGPSTEHGPSSERMRERSNAPQEKKNPEVKGGGMLGFLGGRPIKSAGKRRKTGPQPVQEEGQQ</sequence>
<dbReference type="PANTHER" id="PTHR35391:SF7">
    <property type="entry name" value="C2H2-TYPE DOMAIN-CONTAINING PROTEIN"/>
    <property type="match status" value="1"/>
</dbReference>
<dbReference type="EMBL" id="JAZHXI010000015">
    <property type="protein sequence ID" value="KAL2063264.1"/>
    <property type="molecule type" value="Genomic_DNA"/>
</dbReference>
<name>A0ABR4C032_9HELO</name>
<feature type="compositionally biased region" description="Acidic residues" evidence="1">
    <location>
        <begin position="539"/>
        <end position="549"/>
    </location>
</feature>
<feature type="compositionally biased region" description="Basic and acidic residues" evidence="1">
    <location>
        <begin position="656"/>
        <end position="686"/>
    </location>
</feature>
<organism evidence="4 5">
    <name type="scientific">Oculimacula yallundae</name>
    <dbReference type="NCBI Taxonomy" id="86028"/>
    <lineage>
        <taxon>Eukaryota</taxon>
        <taxon>Fungi</taxon>
        <taxon>Dikarya</taxon>
        <taxon>Ascomycota</taxon>
        <taxon>Pezizomycotina</taxon>
        <taxon>Leotiomycetes</taxon>
        <taxon>Helotiales</taxon>
        <taxon>Ploettnerulaceae</taxon>
        <taxon>Oculimacula</taxon>
    </lineage>
</organism>
<protein>
    <recommendedName>
        <fullName evidence="6">C2H2-type domain-containing protein</fullName>
    </recommendedName>
</protein>
<evidence type="ECO:0000313" key="5">
    <source>
        <dbReference type="Proteomes" id="UP001595075"/>
    </source>
</evidence>
<feature type="compositionally biased region" description="Acidic residues" evidence="1">
    <location>
        <begin position="467"/>
        <end position="477"/>
    </location>
</feature>
<feature type="region of interest" description="Disordered" evidence="1">
    <location>
        <begin position="819"/>
        <end position="844"/>
    </location>
</feature>
<evidence type="ECO:0000313" key="4">
    <source>
        <dbReference type="EMBL" id="KAL2063264.1"/>
    </source>
</evidence>
<feature type="compositionally biased region" description="Basic and acidic residues" evidence="1">
    <location>
        <begin position="520"/>
        <end position="531"/>
    </location>
</feature>
<dbReference type="Pfam" id="PF22893">
    <property type="entry name" value="ULD_2"/>
    <property type="match status" value="1"/>
</dbReference>
<keyword evidence="5" id="KW-1185">Reference proteome</keyword>
<dbReference type="InterPro" id="IPR054464">
    <property type="entry name" value="ULD_fung"/>
</dbReference>
<feature type="compositionally biased region" description="Basic and acidic residues" evidence="1">
    <location>
        <begin position="939"/>
        <end position="958"/>
    </location>
</feature>
<feature type="region of interest" description="Disordered" evidence="1">
    <location>
        <begin position="725"/>
        <end position="746"/>
    </location>
</feature>
<dbReference type="InterPro" id="IPR058925">
    <property type="entry name" value="zf-C2H2_AcuF"/>
</dbReference>
<feature type="domain" description="Ubiquitin-like" evidence="2">
    <location>
        <begin position="841"/>
        <end position="923"/>
    </location>
</feature>
<feature type="compositionally biased region" description="Gly residues" evidence="1">
    <location>
        <begin position="960"/>
        <end position="969"/>
    </location>
</feature>
<dbReference type="Proteomes" id="UP001595075">
    <property type="component" value="Unassembled WGS sequence"/>
</dbReference>
<feature type="region of interest" description="Disordered" evidence="1">
    <location>
        <begin position="520"/>
        <end position="688"/>
    </location>
</feature>
<feature type="compositionally biased region" description="Basic and acidic residues" evidence="1">
    <location>
        <begin position="626"/>
        <end position="640"/>
    </location>
</feature>
<gene>
    <name evidence="4" type="ORF">VTL71DRAFT_5069</name>
</gene>
<evidence type="ECO:0000259" key="2">
    <source>
        <dbReference type="Pfam" id="PF22893"/>
    </source>
</evidence>
<proteinExistence type="predicted"/>
<reference evidence="4 5" key="1">
    <citation type="journal article" date="2024" name="Commun. Biol.">
        <title>Comparative genomic analysis of thermophilic fungi reveals convergent evolutionary adaptations and gene losses.</title>
        <authorList>
            <person name="Steindorff A.S."/>
            <person name="Aguilar-Pontes M.V."/>
            <person name="Robinson A.J."/>
            <person name="Andreopoulos B."/>
            <person name="LaButti K."/>
            <person name="Kuo A."/>
            <person name="Mondo S."/>
            <person name="Riley R."/>
            <person name="Otillar R."/>
            <person name="Haridas S."/>
            <person name="Lipzen A."/>
            <person name="Grimwood J."/>
            <person name="Schmutz J."/>
            <person name="Clum A."/>
            <person name="Reid I.D."/>
            <person name="Moisan M.C."/>
            <person name="Butler G."/>
            <person name="Nguyen T.T.M."/>
            <person name="Dewar K."/>
            <person name="Conant G."/>
            <person name="Drula E."/>
            <person name="Henrissat B."/>
            <person name="Hansel C."/>
            <person name="Singer S."/>
            <person name="Hutchinson M.I."/>
            <person name="de Vries R.P."/>
            <person name="Natvig D.O."/>
            <person name="Powell A.J."/>
            <person name="Tsang A."/>
            <person name="Grigoriev I.V."/>
        </authorList>
    </citation>
    <scope>NUCLEOTIDE SEQUENCE [LARGE SCALE GENOMIC DNA]</scope>
    <source>
        <strain evidence="4 5">CBS 494.80</strain>
    </source>
</reference>